<reference evidence="10 11" key="1">
    <citation type="submission" date="2013-12" db="EMBL/GenBank/DDBJ databases">
        <authorList>
            <person name="Cubeta M."/>
            <person name="Pakala S."/>
            <person name="Fedorova N."/>
            <person name="Thomas E."/>
            <person name="Dean R."/>
            <person name="Jabaji S."/>
            <person name="Neate S."/>
            <person name="Toda T."/>
            <person name="Tavantzis S."/>
            <person name="Vilgalys R."/>
            <person name="Bharathan N."/>
            <person name="Pakala S."/>
            <person name="Losada L.S."/>
            <person name="Zafar N."/>
            <person name="Nierman W."/>
        </authorList>
    </citation>
    <scope>NUCLEOTIDE SEQUENCE [LARGE SCALE GENOMIC DNA]</scope>
    <source>
        <strain evidence="10 11">123E</strain>
    </source>
</reference>
<keyword evidence="10" id="KW-0808">Transferase</keyword>
<dbReference type="CDD" id="cd00200">
    <property type="entry name" value="WD40"/>
    <property type="match status" value="1"/>
</dbReference>
<keyword evidence="3" id="KW-0677">Repeat</keyword>
<dbReference type="STRING" id="1423351.A0A074RJK6"/>
<dbReference type="PROSITE" id="PS50011">
    <property type="entry name" value="PROTEIN_KINASE_DOM"/>
    <property type="match status" value="1"/>
</dbReference>
<keyword evidence="1 6" id="KW-0853">WD repeat</keyword>
<dbReference type="GO" id="GO:0008270">
    <property type="term" value="F:zinc ion binding"/>
    <property type="evidence" value="ECO:0007669"/>
    <property type="project" value="UniProtKB-KW"/>
</dbReference>
<evidence type="ECO:0000256" key="3">
    <source>
        <dbReference type="ARBA" id="ARBA00022737"/>
    </source>
</evidence>
<dbReference type="PROSITE" id="PS50294">
    <property type="entry name" value="WD_REPEATS_REGION"/>
    <property type="match status" value="3"/>
</dbReference>
<dbReference type="SMART" id="SM00220">
    <property type="entry name" value="S_TKc"/>
    <property type="match status" value="1"/>
</dbReference>
<dbReference type="InterPro" id="IPR019775">
    <property type="entry name" value="WD40_repeat_CS"/>
</dbReference>
<dbReference type="PANTHER" id="PTHR22847">
    <property type="entry name" value="WD40 REPEAT PROTEIN"/>
    <property type="match status" value="1"/>
</dbReference>
<evidence type="ECO:0000256" key="5">
    <source>
        <dbReference type="ARBA" id="ARBA00022833"/>
    </source>
</evidence>
<dbReference type="InterPro" id="IPR001245">
    <property type="entry name" value="Ser-Thr/Tyr_kinase_cat_dom"/>
</dbReference>
<accession>A0A074RJK6</accession>
<evidence type="ECO:0000259" key="9">
    <source>
        <dbReference type="PROSITE" id="PS50199"/>
    </source>
</evidence>
<feature type="repeat" description="WD" evidence="6">
    <location>
        <begin position="74"/>
        <end position="115"/>
    </location>
</feature>
<dbReference type="InterPro" id="IPR036322">
    <property type="entry name" value="WD40_repeat_dom_sf"/>
</dbReference>
<dbReference type="GO" id="GO:0005524">
    <property type="term" value="F:ATP binding"/>
    <property type="evidence" value="ECO:0007669"/>
    <property type="project" value="InterPro"/>
</dbReference>
<feature type="repeat" description="WD" evidence="6">
    <location>
        <begin position="203"/>
        <end position="244"/>
    </location>
</feature>
<evidence type="ECO:0000259" key="8">
    <source>
        <dbReference type="PROSITE" id="PS50011"/>
    </source>
</evidence>
<evidence type="ECO:0000313" key="10">
    <source>
        <dbReference type="EMBL" id="KEP45560.1"/>
    </source>
</evidence>
<evidence type="ECO:0000256" key="4">
    <source>
        <dbReference type="ARBA" id="ARBA00022771"/>
    </source>
</evidence>
<gene>
    <name evidence="10" type="ORF">V565_260590</name>
</gene>
<dbReference type="PROSITE" id="PS50082">
    <property type="entry name" value="WD_REPEATS_2"/>
    <property type="match status" value="4"/>
</dbReference>
<dbReference type="Gene3D" id="1.10.510.10">
    <property type="entry name" value="Transferase(Phosphotransferase) domain 1"/>
    <property type="match status" value="1"/>
</dbReference>
<proteinExistence type="predicted"/>
<dbReference type="SMART" id="SM00320">
    <property type="entry name" value="WD40"/>
    <property type="match status" value="5"/>
</dbReference>
<dbReference type="Pfam" id="PF07714">
    <property type="entry name" value="PK_Tyr_Ser-Thr"/>
    <property type="match status" value="1"/>
</dbReference>
<dbReference type="Pfam" id="PF00400">
    <property type="entry name" value="WD40"/>
    <property type="match status" value="4"/>
</dbReference>
<dbReference type="Gene3D" id="2.130.10.10">
    <property type="entry name" value="YVTN repeat-like/Quinoprotein amine dehydrogenase"/>
    <property type="match status" value="2"/>
</dbReference>
<feature type="domain" description="Protein kinase" evidence="8">
    <location>
        <begin position="295"/>
        <end position="560"/>
    </location>
</feature>
<dbReference type="PRINTS" id="PR00320">
    <property type="entry name" value="GPROTEINBRPT"/>
</dbReference>
<dbReference type="InterPro" id="IPR000719">
    <property type="entry name" value="Prot_kinase_dom"/>
</dbReference>
<dbReference type="SMART" id="SM00547">
    <property type="entry name" value="ZnF_RBZ"/>
    <property type="match status" value="3"/>
</dbReference>
<keyword evidence="10" id="KW-0418">Kinase</keyword>
<dbReference type="InterPro" id="IPR015943">
    <property type="entry name" value="WD40/YVTN_repeat-like_dom_sf"/>
</dbReference>
<name>A0A074RJK6_9AGAM</name>
<evidence type="ECO:0000256" key="7">
    <source>
        <dbReference type="PROSITE-ProRule" id="PRU00322"/>
    </source>
</evidence>
<feature type="repeat" description="WD" evidence="6">
    <location>
        <begin position="117"/>
        <end position="158"/>
    </location>
</feature>
<dbReference type="EMBL" id="AZST01001681">
    <property type="protein sequence ID" value="KEP45560.1"/>
    <property type="molecule type" value="Genomic_DNA"/>
</dbReference>
<comment type="caution">
    <text evidence="10">The sequence shown here is derived from an EMBL/GenBank/DDBJ whole genome shotgun (WGS) entry which is preliminary data.</text>
</comment>
<dbReference type="PROSITE" id="PS00678">
    <property type="entry name" value="WD_REPEATS_1"/>
    <property type="match status" value="3"/>
</dbReference>
<dbReference type="InterPro" id="IPR001876">
    <property type="entry name" value="Znf_RanBP2"/>
</dbReference>
<dbReference type="Gene3D" id="4.10.1060.10">
    <property type="entry name" value="Zinc finger, RanBP2-type"/>
    <property type="match status" value="2"/>
</dbReference>
<dbReference type="GO" id="GO:1990234">
    <property type="term" value="C:transferase complex"/>
    <property type="evidence" value="ECO:0007669"/>
    <property type="project" value="UniProtKB-ARBA"/>
</dbReference>
<feature type="domain" description="RanBP2-type" evidence="9">
    <location>
        <begin position="728"/>
        <end position="755"/>
    </location>
</feature>
<keyword evidence="4 7" id="KW-0863">Zinc-finger</keyword>
<evidence type="ECO:0000256" key="6">
    <source>
        <dbReference type="PROSITE-ProRule" id="PRU00221"/>
    </source>
</evidence>
<dbReference type="SUPFAM" id="SSF50978">
    <property type="entry name" value="WD40 repeat-like"/>
    <property type="match status" value="1"/>
</dbReference>
<dbReference type="SUPFAM" id="SSF56112">
    <property type="entry name" value="Protein kinase-like (PK-like)"/>
    <property type="match status" value="1"/>
</dbReference>
<dbReference type="PANTHER" id="PTHR22847:SF637">
    <property type="entry name" value="WD REPEAT DOMAIN 5B"/>
    <property type="match status" value="1"/>
</dbReference>
<dbReference type="InterPro" id="IPR011009">
    <property type="entry name" value="Kinase-like_dom_sf"/>
</dbReference>
<dbReference type="InterPro" id="IPR001680">
    <property type="entry name" value="WD40_rpt"/>
</dbReference>
<keyword evidence="11" id="KW-1185">Reference proteome</keyword>
<dbReference type="AlphaFoldDB" id="A0A074RJK6"/>
<keyword evidence="5" id="KW-0862">Zinc</keyword>
<dbReference type="PROSITE" id="PS50199">
    <property type="entry name" value="ZF_RANBP2_2"/>
    <property type="match status" value="1"/>
</dbReference>
<protein>
    <submittedName>
        <fullName evidence="10">Tyrosine kinase family catalytic domain protein</fullName>
    </submittedName>
</protein>
<dbReference type="OrthoDB" id="4062651at2759"/>
<evidence type="ECO:0000313" key="11">
    <source>
        <dbReference type="Proteomes" id="UP000027456"/>
    </source>
</evidence>
<dbReference type="Proteomes" id="UP000027456">
    <property type="component" value="Unassembled WGS sequence"/>
</dbReference>
<dbReference type="HOGENOM" id="CLU_000288_57_24_1"/>
<feature type="repeat" description="WD" evidence="6">
    <location>
        <begin position="160"/>
        <end position="201"/>
    </location>
</feature>
<dbReference type="Pfam" id="PF00641">
    <property type="entry name" value="Zn_ribbon_RanBP"/>
    <property type="match status" value="2"/>
</dbReference>
<keyword evidence="2" id="KW-0479">Metal-binding</keyword>
<sequence length="755" mass="81655">MASASEDKTIRLRDVNTRRRLGVLRGDHAFLSVAFSPDAKLIASGYGGFYSSSLSSFSVQVWDVQKMAAAANPFIGHDKYVNSVQFSPDGTRVVSGSSDRTILVWDVERRTTVAGPLNGHTDVVCSVAFSPDGLQIAASSVDHTVSMWDAREGRLIGNPYEGHTRCVNSVAFSPRGTYLVSGGDDKTVRIWDVRTGRQVDQPFQEHADEVCSVAFSPCGQYVASGSWDRKVIIRSIFTNSSESNHLDSYMAPKGEQSLIQSETMQIESHVSTQQMFECLVGAGCTDLSPQMDTKQETAMIMSGGGFGDIWVGHLYNRTKVAIKAWRTNTLERCHQKTMKRAARELFYWSKMRHDNIHQLLGVIVFKDQYLGMVSEWMDNGNLHEYLRKNPNADCFQLCNDVASGLDYMHRESTIHGDLKAANVLVSVNGIARISDFDFSIMSGISSLVFSESSNTRTGSIRWTAPEILCEEVTKRTTHSDVYALGMEIFTGDVPYPDCRLDFSVIMRVTQGTLPTRPIKQLKKGHQGDLMWQLLLDCWRRTPRERPSSRKVASTVCRSALYEINAVPVIKSASFNWAAAGFKAPAAPSATTWTCSTCMLSNPASATERCTVCDAKRPGASAPTSASAPAPALAAKTASATDKCTVCGSAKPGAAPATKTTSFNSGAAGIKAPSASIDSQWTCSTCSLSNLASATEMCTVCDAKKPGAVPVAKTALFDWGAAGLKALNLAAGWTCSVCGLSSPDSAAKCTVCDANR</sequence>
<evidence type="ECO:0000256" key="1">
    <source>
        <dbReference type="ARBA" id="ARBA00022574"/>
    </source>
</evidence>
<dbReference type="PRINTS" id="PR00109">
    <property type="entry name" value="TYRKINASE"/>
</dbReference>
<organism evidence="10 11">
    <name type="scientific">Rhizoctonia solani 123E</name>
    <dbReference type="NCBI Taxonomy" id="1423351"/>
    <lineage>
        <taxon>Eukaryota</taxon>
        <taxon>Fungi</taxon>
        <taxon>Dikarya</taxon>
        <taxon>Basidiomycota</taxon>
        <taxon>Agaricomycotina</taxon>
        <taxon>Agaricomycetes</taxon>
        <taxon>Cantharellales</taxon>
        <taxon>Ceratobasidiaceae</taxon>
        <taxon>Rhizoctonia</taxon>
    </lineage>
</organism>
<evidence type="ECO:0000256" key="2">
    <source>
        <dbReference type="ARBA" id="ARBA00022723"/>
    </source>
</evidence>
<dbReference type="GO" id="GO:0004672">
    <property type="term" value="F:protein kinase activity"/>
    <property type="evidence" value="ECO:0007669"/>
    <property type="project" value="InterPro"/>
</dbReference>
<dbReference type="InterPro" id="IPR020472">
    <property type="entry name" value="WD40_PAC1"/>
</dbReference>